<accession>A0ABR8Q838</accession>
<proteinExistence type="predicted"/>
<dbReference type="EMBL" id="JACSQZ010000103">
    <property type="protein sequence ID" value="MBD7916587.1"/>
    <property type="molecule type" value="Genomic_DNA"/>
</dbReference>
<organism evidence="2 3">
    <name type="scientific">Clostridium gallinarum</name>
    <dbReference type="NCBI Taxonomy" id="2762246"/>
    <lineage>
        <taxon>Bacteria</taxon>
        <taxon>Bacillati</taxon>
        <taxon>Bacillota</taxon>
        <taxon>Clostridia</taxon>
        <taxon>Eubacteriales</taxon>
        <taxon>Clostridiaceae</taxon>
        <taxon>Clostridium</taxon>
    </lineage>
</organism>
<gene>
    <name evidence="2" type="ORF">H9660_15755</name>
</gene>
<protein>
    <submittedName>
        <fullName evidence="2">Type II secretion system protein</fullName>
    </submittedName>
</protein>
<evidence type="ECO:0000313" key="3">
    <source>
        <dbReference type="Proteomes" id="UP000640335"/>
    </source>
</evidence>
<keyword evidence="1" id="KW-0812">Transmembrane</keyword>
<name>A0ABR8Q838_9CLOT</name>
<feature type="transmembrane region" description="Helical" evidence="1">
    <location>
        <begin position="12"/>
        <end position="35"/>
    </location>
</feature>
<comment type="caution">
    <text evidence="2">The sequence shown here is derived from an EMBL/GenBank/DDBJ whole genome shotgun (WGS) entry which is preliminary data.</text>
</comment>
<keyword evidence="3" id="KW-1185">Reference proteome</keyword>
<evidence type="ECO:0000313" key="2">
    <source>
        <dbReference type="EMBL" id="MBD7916587.1"/>
    </source>
</evidence>
<reference evidence="2 3" key="1">
    <citation type="submission" date="2020-08" db="EMBL/GenBank/DDBJ databases">
        <title>A Genomic Blueprint of the Chicken Gut Microbiome.</title>
        <authorList>
            <person name="Gilroy R."/>
            <person name="Ravi A."/>
            <person name="Getino M."/>
            <person name="Pursley I."/>
            <person name="Horton D.L."/>
            <person name="Alikhan N.-F."/>
            <person name="Baker D."/>
            <person name="Gharbi K."/>
            <person name="Hall N."/>
            <person name="Watson M."/>
            <person name="Adriaenssens E.M."/>
            <person name="Foster-Nyarko E."/>
            <person name="Jarju S."/>
            <person name="Secka A."/>
            <person name="Antonio M."/>
            <person name="Oren A."/>
            <person name="Chaudhuri R."/>
            <person name="La Ragione R.M."/>
            <person name="Hildebrand F."/>
            <person name="Pallen M.J."/>
        </authorList>
    </citation>
    <scope>NUCLEOTIDE SEQUENCE [LARGE SCALE GENOMIC DNA]</scope>
    <source>
        <strain evidence="2 3">Sa3CUN1</strain>
    </source>
</reference>
<dbReference type="RefSeq" id="WP_191751322.1">
    <property type="nucleotide sequence ID" value="NZ_JACSQZ010000103.1"/>
</dbReference>
<sequence>MCKKKGFALIQTLVVLMIVILLISLSINLISYNYLKSQTFNSYNDKRSLNMEEEKILKSFNKKMPNLNIGTTIEKYKFIQKNNKYYIIKQLDKANRYIEVEIKEYNGNKFLVPTYYKTEDIIGDKYD</sequence>
<keyword evidence="1" id="KW-1133">Transmembrane helix</keyword>
<keyword evidence="1" id="KW-0472">Membrane</keyword>
<evidence type="ECO:0000256" key="1">
    <source>
        <dbReference type="SAM" id="Phobius"/>
    </source>
</evidence>
<dbReference type="Proteomes" id="UP000640335">
    <property type="component" value="Unassembled WGS sequence"/>
</dbReference>